<dbReference type="PANTHER" id="PTHR30514">
    <property type="entry name" value="GLUCOKINASE"/>
    <property type="match status" value="1"/>
</dbReference>
<evidence type="ECO:0000313" key="6">
    <source>
        <dbReference type="EMBL" id="MDN3713876.1"/>
    </source>
</evidence>
<dbReference type="CDD" id="cd05013">
    <property type="entry name" value="SIS_RpiR"/>
    <property type="match status" value="1"/>
</dbReference>
<dbReference type="SUPFAM" id="SSF53697">
    <property type="entry name" value="SIS domain"/>
    <property type="match status" value="1"/>
</dbReference>
<dbReference type="InterPro" id="IPR036388">
    <property type="entry name" value="WH-like_DNA-bd_sf"/>
</dbReference>
<dbReference type="Pfam" id="PF01418">
    <property type="entry name" value="HTH_6"/>
    <property type="match status" value="1"/>
</dbReference>
<dbReference type="SUPFAM" id="SSF46689">
    <property type="entry name" value="Homeodomain-like"/>
    <property type="match status" value="1"/>
</dbReference>
<dbReference type="Gene3D" id="1.10.10.10">
    <property type="entry name" value="Winged helix-like DNA-binding domain superfamily/Winged helix DNA-binding domain"/>
    <property type="match status" value="1"/>
</dbReference>
<reference evidence="8" key="2">
    <citation type="journal article" date="2019" name="Int. J. Syst. Evol. Microbiol.">
        <title>The Global Catalogue of Microorganisms (GCM) 10K type strain sequencing project: providing services to taxonomists for standard genome sequencing and annotation.</title>
        <authorList>
            <consortium name="The Broad Institute Genomics Platform"/>
            <consortium name="The Broad Institute Genome Sequencing Center for Infectious Disease"/>
            <person name="Wu L."/>
            <person name="Ma J."/>
        </authorList>
    </citation>
    <scope>NUCLEOTIDE SEQUENCE [LARGE SCALE GENOMIC DNA]</scope>
    <source>
        <strain evidence="8">CECT 8482</strain>
    </source>
</reference>
<evidence type="ECO:0000313" key="8">
    <source>
        <dbReference type="Proteomes" id="UP001243846"/>
    </source>
</evidence>
<dbReference type="Gene3D" id="3.40.50.10490">
    <property type="entry name" value="Glucose-6-phosphate isomerase like protein, domain 1"/>
    <property type="match status" value="1"/>
</dbReference>
<feature type="domain" description="HTH rpiR-type" evidence="4">
    <location>
        <begin position="5"/>
        <end position="81"/>
    </location>
</feature>
<dbReference type="PROSITE" id="PS51464">
    <property type="entry name" value="SIS"/>
    <property type="match status" value="1"/>
</dbReference>
<accession>A0ABT8DGF4</accession>
<proteinExistence type="predicted"/>
<evidence type="ECO:0000256" key="3">
    <source>
        <dbReference type="ARBA" id="ARBA00023163"/>
    </source>
</evidence>
<dbReference type="EMBL" id="JAUFRC010000003">
    <property type="protein sequence ID" value="MDN3714175.1"/>
    <property type="molecule type" value="Genomic_DNA"/>
</dbReference>
<dbReference type="InterPro" id="IPR000281">
    <property type="entry name" value="HTH_RpiR"/>
</dbReference>
<organism evidence="7 8">
    <name type="scientific">Paracoccus cavernae</name>
    <dbReference type="NCBI Taxonomy" id="1571207"/>
    <lineage>
        <taxon>Bacteria</taxon>
        <taxon>Pseudomonadati</taxon>
        <taxon>Pseudomonadota</taxon>
        <taxon>Alphaproteobacteria</taxon>
        <taxon>Rhodobacterales</taxon>
        <taxon>Paracoccaceae</taxon>
        <taxon>Paracoccus</taxon>
    </lineage>
</organism>
<evidence type="ECO:0000313" key="7">
    <source>
        <dbReference type="EMBL" id="MDN3714175.1"/>
    </source>
</evidence>
<reference evidence="7" key="3">
    <citation type="submission" date="2023-06" db="EMBL/GenBank/DDBJ databases">
        <authorList>
            <person name="Lucena T."/>
            <person name="Sun Q."/>
        </authorList>
    </citation>
    <scope>NUCLEOTIDE SEQUENCE</scope>
    <source>
        <strain evidence="7">CECT 8482</strain>
    </source>
</reference>
<dbReference type="Pfam" id="PF01380">
    <property type="entry name" value="SIS"/>
    <property type="match status" value="1"/>
</dbReference>
<dbReference type="EMBL" id="JAUFRC010000003">
    <property type="protein sequence ID" value="MDN3713876.1"/>
    <property type="molecule type" value="Genomic_DNA"/>
</dbReference>
<evidence type="ECO:0000256" key="1">
    <source>
        <dbReference type="ARBA" id="ARBA00023015"/>
    </source>
</evidence>
<dbReference type="InterPro" id="IPR035472">
    <property type="entry name" value="RpiR-like_SIS"/>
</dbReference>
<keyword evidence="2" id="KW-0238">DNA-binding</keyword>
<dbReference type="PANTHER" id="PTHR30514:SF18">
    <property type="entry name" value="RPIR-FAMILY TRANSCRIPTIONAL REGULATOR"/>
    <property type="match status" value="1"/>
</dbReference>
<protein>
    <submittedName>
        <fullName evidence="7">MurR/RpiR family transcriptional regulator</fullName>
    </submittedName>
</protein>
<feature type="domain" description="SIS" evidence="5">
    <location>
        <begin position="131"/>
        <end position="267"/>
    </location>
</feature>
<keyword evidence="1" id="KW-0805">Transcription regulation</keyword>
<reference evidence="7" key="1">
    <citation type="journal article" date="2014" name="Int. J. Syst. Evol. Microbiol.">
        <title>Complete genome of a new Firmicutes species belonging to the dominant human colonic microbiota ('Ruminococcus bicirculans') reveals two chromosomes and a selective capacity to utilize plant glucans.</title>
        <authorList>
            <consortium name="NISC Comparative Sequencing Program"/>
            <person name="Wegmann U."/>
            <person name="Louis P."/>
            <person name="Goesmann A."/>
            <person name="Henrissat B."/>
            <person name="Duncan S.H."/>
            <person name="Flint H.J."/>
        </authorList>
    </citation>
    <scope>NUCLEOTIDE SEQUENCE</scope>
    <source>
        <strain evidence="7">CECT 8482</strain>
    </source>
</reference>
<evidence type="ECO:0000259" key="5">
    <source>
        <dbReference type="PROSITE" id="PS51464"/>
    </source>
</evidence>
<gene>
    <name evidence="6" type="ORF">QWZ10_22700</name>
    <name evidence="7" type="ORF">QWZ10_24565</name>
</gene>
<dbReference type="InterPro" id="IPR046348">
    <property type="entry name" value="SIS_dom_sf"/>
</dbReference>
<dbReference type="Proteomes" id="UP001243846">
    <property type="component" value="Unassembled WGS sequence"/>
</dbReference>
<keyword evidence="3" id="KW-0804">Transcription</keyword>
<sequence>MSQNGPLHQQLIDRFDEMSPQLQQAARYLIENPQEIALRSMRELARNAGVQPATMTRLAKFIELSGYEDLRREQARLIRQGGEGFVHRALESDRNLVAGSPEGLAQEVLGGLAAQIEQLRQPQTIARLTGAADCLAGARRIYVQGARSCHSVAWQFHYVLSLMGEKTVLLEAPGARGRCLDARRGGRCPLVIAVSPYSRQSLDVANLARERGLKLVAITDSAVSPLLSLADHAVLCPTASPTFFHSLTPAMAVCEVLCGLLAKADRGAALEALAKTDAQLRALEAYAAAIPKRKIG</sequence>
<keyword evidence="8" id="KW-1185">Reference proteome</keyword>
<comment type="caution">
    <text evidence="7">The sequence shown here is derived from an EMBL/GenBank/DDBJ whole genome shotgun (WGS) entry which is preliminary data.</text>
</comment>
<dbReference type="PROSITE" id="PS51071">
    <property type="entry name" value="HTH_RPIR"/>
    <property type="match status" value="1"/>
</dbReference>
<dbReference type="InterPro" id="IPR001347">
    <property type="entry name" value="SIS_dom"/>
</dbReference>
<dbReference type="InterPro" id="IPR009057">
    <property type="entry name" value="Homeodomain-like_sf"/>
</dbReference>
<evidence type="ECO:0000256" key="2">
    <source>
        <dbReference type="ARBA" id="ARBA00023125"/>
    </source>
</evidence>
<evidence type="ECO:0000259" key="4">
    <source>
        <dbReference type="PROSITE" id="PS51071"/>
    </source>
</evidence>
<dbReference type="InterPro" id="IPR047640">
    <property type="entry name" value="RpiR-like"/>
</dbReference>
<name>A0ABT8DGF4_9RHOB</name>